<sequence length="79" mass="9185">MKQPEFQDPAPSPYPSKVSQNEIERLEKFVLEAPREEYTFFSDRGSQESEICREGNGYRSLPLLVVRESVYQALKCLKD</sequence>
<dbReference type="OrthoDB" id="5277092at2759"/>
<gene>
    <name evidence="1" type="ORF">NEOLI_002851</name>
</gene>
<dbReference type="AlphaFoldDB" id="A0A1U7LQD3"/>
<evidence type="ECO:0000313" key="2">
    <source>
        <dbReference type="Proteomes" id="UP000186594"/>
    </source>
</evidence>
<organism evidence="1 2">
    <name type="scientific">Neolecta irregularis (strain DAH-3)</name>
    <dbReference type="NCBI Taxonomy" id="1198029"/>
    <lineage>
        <taxon>Eukaryota</taxon>
        <taxon>Fungi</taxon>
        <taxon>Dikarya</taxon>
        <taxon>Ascomycota</taxon>
        <taxon>Taphrinomycotina</taxon>
        <taxon>Neolectales</taxon>
        <taxon>Neolectaceae</taxon>
        <taxon>Neolecta</taxon>
    </lineage>
</organism>
<reference evidence="1 2" key="1">
    <citation type="submission" date="2016-04" db="EMBL/GenBank/DDBJ databases">
        <title>Evolutionary innovation and constraint leading to complex multicellularity in the Ascomycota.</title>
        <authorList>
            <person name="Cisse O."/>
            <person name="Nguyen A."/>
            <person name="Hewitt D.A."/>
            <person name="Jedd G."/>
            <person name="Stajich J.E."/>
        </authorList>
    </citation>
    <scope>NUCLEOTIDE SEQUENCE [LARGE SCALE GENOMIC DNA]</scope>
    <source>
        <strain evidence="1 2">DAH-3</strain>
    </source>
</reference>
<evidence type="ECO:0000313" key="1">
    <source>
        <dbReference type="EMBL" id="OLL24854.1"/>
    </source>
</evidence>
<comment type="caution">
    <text evidence="1">The sequence shown here is derived from an EMBL/GenBank/DDBJ whole genome shotgun (WGS) entry which is preliminary data.</text>
</comment>
<dbReference type="Proteomes" id="UP000186594">
    <property type="component" value="Unassembled WGS sequence"/>
</dbReference>
<proteinExistence type="predicted"/>
<protein>
    <submittedName>
        <fullName evidence="1">Uncharacterized protein</fullName>
    </submittedName>
</protein>
<name>A0A1U7LQD3_NEOID</name>
<keyword evidence="2" id="KW-1185">Reference proteome</keyword>
<accession>A0A1U7LQD3</accession>
<dbReference type="EMBL" id="LXFE01000595">
    <property type="protein sequence ID" value="OLL24854.1"/>
    <property type="molecule type" value="Genomic_DNA"/>
</dbReference>